<keyword evidence="1 6" id="KW-0479">Metal-binding</keyword>
<reference evidence="10 11" key="1">
    <citation type="submission" date="2024-05" db="EMBL/GenBank/DDBJ databases">
        <title>Genetic variation in Jamaican populations of the coffee berry borer (Hypothenemus hampei).</title>
        <authorList>
            <person name="Errbii M."/>
            <person name="Myrie A."/>
        </authorList>
    </citation>
    <scope>NUCLEOTIDE SEQUENCE [LARGE SCALE GENOMIC DNA]</scope>
    <source>
        <strain evidence="10">JA-Hopewell-2020-01-JO</strain>
        <tissue evidence="10">Whole body</tissue>
    </source>
</reference>
<dbReference type="InterPro" id="IPR008971">
    <property type="entry name" value="HSP40/DnaJ_pept-bd"/>
</dbReference>
<proteinExistence type="inferred from homology"/>
<evidence type="ECO:0000256" key="2">
    <source>
        <dbReference type="ARBA" id="ARBA00022737"/>
    </source>
</evidence>
<dbReference type="GO" id="GO:0008270">
    <property type="term" value="F:zinc ion binding"/>
    <property type="evidence" value="ECO:0007669"/>
    <property type="project" value="UniProtKB-KW"/>
</dbReference>
<accession>A0ABD1F068</accession>
<dbReference type="SMART" id="SM00271">
    <property type="entry name" value="DnaJ"/>
    <property type="match status" value="1"/>
</dbReference>
<keyword evidence="11" id="KW-1185">Reference proteome</keyword>
<evidence type="ECO:0000259" key="9">
    <source>
        <dbReference type="PROSITE" id="PS51188"/>
    </source>
</evidence>
<dbReference type="AlphaFoldDB" id="A0ABD1F068"/>
<evidence type="ECO:0000256" key="5">
    <source>
        <dbReference type="ARBA" id="ARBA00023186"/>
    </source>
</evidence>
<dbReference type="InterPro" id="IPR001305">
    <property type="entry name" value="HSP_DnaJ_Cys-rich_dom"/>
</dbReference>
<dbReference type="PROSITE" id="PS00636">
    <property type="entry name" value="DNAJ_1"/>
    <property type="match status" value="1"/>
</dbReference>
<evidence type="ECO:0000256" key="1">
    <source>
        <dbReference type="ARBA" id="ARBA00022723"/>
    </source>
</evidence>
<feature type="domain" description="J" evidence="8">
    <location>
        <begin position="72"/>
        <end position="137"/>
    </location>
</feature>
<dbReference type="SUPFAM" id="SSF49493">
    <property type="entry name" value="HSP40/DnaJ peptide-binding domain"/>
    <property type="match status" value="1"/>
</dbReference>
<dbReference type="PROSITE" id="PS51188">
    <property type="entry name" value="ZF_CR"/>
    <property type="match status" value="1"/>
</dbReference>
<keyword evidence="5" id="KW-0143">Chaperone</keyword>
<dbReference type="PANTHER" id="PTHR44145:SF3">
    <property type="entry name" value="DNAJ HOMOLOG SUBFAMILY A MEMBER 3, MITOCHONDRIAL"/>
    <property type="match status" value="1"/>
</dbReference>
<evidence type="ECO:0000313" key="11">
    <source>
        <dbReference type="Proteomes" id="UP001566132"/>
    </source>
</evidence>
<dbReference type="PROSITE" id="PS50076">
    <property type="entry name" value="DNAJ_2"/>
    <property type="match status" value="1"/>
</dbReference>
<dbReference type="EMBL" id="JBDJPC010000004">
    <property type="protein sequence ID" value="KAL1506700.1"/>
    <property type="molecule type" value="Genomic_DNA"/>
</dbReference>
<dbReference type="Proteomes" id="UP001566132">
    <property type="component" value="Unassembled WGS sequence"/>
</dbReference>
<dbReference type="InterPro" id="IPR051938">
    <property type="entry name" value="Apopto_cytoskel_mod"/>
</dbReference>
<feature type="region of interest" description="Disordered" evidence="7">
    <location>
        <begin position="466"/>
        <end position="523"/>
    </location>
</feature>
<keyword evidence="3 6" id="KW-0863">Zinc-finger</keyword>
<dbReference type="InterPro" id="IPR018253">
    <property type="entry name" value="DnaJ_domain_CS"/>
</dbReference>
<dbReference type="PRINTS" id="PR00625">
    <property type="entry name" value="JDOMAIN"/>
</dbReference>
<dbReference type="Pfam" id="PF00226">
    <property type="entry name" value="DnaJ"/>
    <property type="match status" value="1"/>
</dbReference>
<feature type="compositionally biased region" description="Basic and acidic residues" evidence="7">
    <location>
        <begin position="493"/>
        <end position="503"/>
    </location>
</feature>
<dbReference type="InterPro" id="IPR012724">
    <property type="entry name" value="DnaJ"/>
</dbReference>
<feature type="zinc finger region" description="CR-type" evidence="6">
    <location>
        <begin position="221"/>
        <end position="299"/>
    </location>
</feature>
<dbReference type="FunFam" id="2.60.260.20:FF:000005">
    <property type="entry name" value="Chaperone protein dnaJ 1, mitochondrial"/>
    <property type="match status" value="1"/>
</dbReference>
<dbReference type="InterPro" id="IPR001623">
    <property type="entry name" value="DnaJ_domain"/>
</dbReference>
<gene>
    <name evidence="10" type="ORF">ABEB36_006016</name>
</gene>
<evidence type="ECO:0000256" key="6">
    <source>
        <dbReference type="PROSITE-ProRule" id="PRU00546"/>
    </source>
</evidence>
<dbReference type="FunFam" id="1.10.287.110:FF:000075">
    <property type="entry name" value="Uncharacterized protein, isoform D"/>
    <property type="match status" value="1"/>
</dbReference>
<evidence type="ECO:0000256" key="3">
    <source>
        <dbReference type="ARBA" id="ARBA00022771"/>
    </source>
</evidence>
<dbReference type="InterPro" id="IPR036869">
    <property type="entry name" value="J_dom_sf"/>
</dbReference>
<dbReference type="Gene3D" id="2.10.230.10">
    <property type="entry name" value="Heat shock protein DnaJ, cysteine-rich domain"/>
    <property type="match status" value="1"/>
</dbReference>
<dbReference type="CDD" id="cd10719">
    <property type="entry name" value="DnaJ_zf"/>
    <property type="match status" value="1"/>
</dbReference>
<dbReference type="Pfam" id="PF01556">
    <property type="entry name" value="DnaJ_C"/>
    <property type="match status" value="1"/>
</dbReference>
<dbReference type="HAMAP" id="MF_01152">
    <property type="entry name" value="DnaJ"/>
    <property type="match status" value="1"/>
</dbReference>
<evidence type="ECO:0000256" key="4">
    <source>
        <dbReference type="ARBA" id="ARBA00022833"/>
    </source>
</evidence>
<name>A0ABD1F068_HYPHA</name>
<dbReference type="CDD" id="cd06257">
    <property type="entry name" value="DnaJ"/>
    <property type="match status" value="1"/>
</dbReference>
<comment type="caution">
    <text evidence="10">The sequence shown here is derived from an EMBL/GenBank/DDBJ whole genome shotgun (WGS) entry which is preliminary data.</text>
</comment>
<feature type="compositionally biased region" description="Basic and acidic residues" evidence="7">
    <location>
        <begin position="513"/>
        <end position="523"/>
    </location>
</feature>
<feature type="domain" description="CR-type" evidence="9">
    <location>
        <begin position="221"/>
        <end position="299"/>
    </location>
</feature>
<dbReference type="PANTHER" id="PTHR44145">
    <property type="entry name" value="DNAJ HOMOLOG SUBFAMILY A MEMBER 3, MITOCHONDRIAL"/>
    <property type="match status" value="1"/>
</dbReference>
<dbReference type="CDD" id="cd10747">
    <property type="entry name" value="DnaJ_C"/>
    <property type="match status" value="1"/>
</dbReference>
<evidence type="ECO:0008006" key="12">
    <source>
        <dbReference type="Google" id="ProtNLM"/>
    </source>
</evidence>
<dbReference type="SUPFAM" id="SSF57938">
    <property type="entry name" value="DnaJ/Hsp40 cysteine-rich domain"/>
    <property type="match status" value="1"/>
</dbReference>
<dbReference type="InterPro" id="IPR036410">
    <property type="entry name" value="HSP_DnaJ_Cys-rich_dom_sf"/>
</dbReference>
<protein>
    <recommendedName>
        <fullName evidence="12">Protein tumorous imaginal discs, mitochondrial-like</fullName>
    </recommendedName>
</protein>
<sequence length="523" mass="57806">MASCRGIFSVLNSRQIYIYIAPHVQKHTRFLHHCKNRNVLTLDITNSTRKCNPNFLTRNVHLSSPVNAAAKNYYDILGVGRNASPAEIKKAYYNLAKKYHPDVNKNDPEAQKKFQEASEAYEILGDDGKRKQYDTWGATADQMGGMGGAGASSGRAHGPQGFSQHWEYQSTIDPEELFRKIFGDGGFSQKSPFGDFAESTYGFGEAQEVVLRVTFSQAARGTNKDVTINVVDTCPKCRGSRCELGTSATKCAYCNGTGMESITTGPFIMRSTCRYCQGTRMYIKHKCGECEGKGSTVQRKKITIPVPAGIEDGQTVRMSVGNKEIFVTFRVDKSDYFKRDGPDVHTEADISVSQALLGGTIRVQGLYEDQVIQIKPGTSSHTRIRLTGKGLKKINGFGNGDHYIVLKVKVPSKLNEKQKALAQAYAELEQDTPGQIFGITYKTDGKKAFSSSGKHDILDAIRLALEGKEPSTPASNSSTSKKDTDNNNNNNNNREKQIREKSKNSSTVDENSDIEHEKIQKKN</sequence>
<dbReference type="Gene3D" id="1.10.287.110">
    <property type="entry name" value="DnaJ domain"/>
    <property type="match status" value="1"/>
</dbReference>
<dbReference type="InterPro" id="IPR002939">
    <property type="entry name" value="DnaJ_C"/>
</dbReference>
<evidence type="ECO:0000259" key="8">
    <source>
        <dbReference type="PROSITE" id="PS50076"/>
    </source>
</evidence>
<evidence type="ECO:0000313" key="10">
    <source>
        <dbReference type="EMBL" id="KAL1506700.1"/>
    </source>
</evidence>
<keyword evidence="2" id="KW-0677">Repeat</keyword>
<keyword evidence="4 6" id="KW-0862">Zinc</keyword>
<dbReference type="Gene3D" id="2.60.260.20">
    <property type="entry name" value="Urease metallochaperone UreE, N-terminal domain"/>
    <property type="match status" value="2"/>
</dbReference>
<organism evidence="10 11">
    <name type="scientific">Hypothenemus hampei</name>
    <name type="common">Coffee berry borer</name>
    <dbReference type="NCBI Taxonomy" id="57062"/>
    <lineage>
        <taxon>Eukaryota</taxon>
        <taxon>Metazoa</taxon>
        <taxon>Ecdysozoa</taxon>
        <taxon>Arthropoda</taxon>
        <taxon>Hexapoda</taxon>
        <taxon>Insecta</taxon>
        <taxon>Pterygota</taxon>
        <taxon>Neoptera</taxon>
        <taxon>Endopterygota</taxon>
        <taxon>Coleoptera</taxon>
        <taxon>Polyphaga</taxon>
        <taxon>Cucujiformia</taxon>
        <taxon>Curculionidae</taxon>
        <taxon>Scolytinae</taxon>
        <taxon>Hypothenemus</taxon>
    </lineage>
</organism>
<evidence type="ECO:0000256" key="7">
    <source>
        <dbReference type="SAM" id="MobiDB-lite"/>
    </source>
</evidence>
<dbReference type="Pfam" id="PF00684">
    <property type="entry name" value="DnaJ_CXXCXGXG"/>
    <property type="match status" value="1"/>
</dbReference>
<dbReference type="SUPFAM" id="SSF46565">
    <property type="entry name" value="Chaperone J-domain"/>
    <property type="match status" value="1"/>
</dbReference>